<keyword evidence="5 6" id="KW-0472">Membrane</keyword>
<dbReference type="OrthoDB" id="5559127at2"/>
<evidence type="ECO:0000256" key="2">
    <source>
        <dbReference type="ARBA" id="ARBA00022475"/>
    </source>
</evidence>
<feature type="transmembrane region" description="Helical" evidence="6">
    <location>
        <begin position="123"/>
        <end position="148"/>
    </location>
</feature>
<organism evidence="7 8">
    <name type="scientific">Halomonas alimentaria</name>
    <dbReference type="NCBI Taxonomy" id="147248"/>
    <lineage>
        <taxon>Bacteria</taxon>
        <taxon>Pseudomonadati</taxon>
        <taxon>Pseudomonadota</taxon>
        <taxon>Gammaproteobacteria</taxon>
        <taxon>Oceanospirillales</taxon>
        <taxon>Halomonadaceae</taxon>
        <taxon>Halomonas</taxon>
    </lineage>
</organism>
<evidence type="ECO:0000256" key="3">
    <source>
        <dbReference type="ARBA" id="ARBA00022692"/>
    </source>
</evidence>
<feature type="transmembrane region" description="Helical" evidence="6">
    <location>
        <begin position="244"/>
        <end position="263"/>
    </location>
</feature>
<gene>
    <name evidence="7" type="ORF">GRB96_12815</name>
</gene>
<dbReference type="NCBIfam" id="TIGR00374">
    <property type="entry name" value="flippase-like domain"/>
    <property type="match status" value="1"/>
</dbReference>
<evidence type="ECO:0000256" key="6">
    <source>
        <dbReference type="SAM" id="Phobius"/>
    </source>
</evidence>
<dbReference type="RefSeq" id="WP_161432502.1">
    <property type="nucleotide sequence ID" value="NZ_WUTT01000001.1"/>
</dbReference>
<keyword evidence="2" id="KW-1003">Cell membrane</keyword>
<evidence type="ECO:0000313" key="7">
    <source>
        <dbReference type="EMBL" id="NAW35300.1"/>
    </source>
</evidence>
<feature type="transmembrane region" description="Helical" evidence="6">
    <location>
        <begin position="215"/>
        <end position="238"/>
    </location>
</feature>
<keyword evidence="4 6" id="KW-1133">Transmembrane helix</keyword>
<feature type="transmembrane region" description="Helical" evidence="6">
    <location>
        <begin position="45"/>
        <end position="65"/>
    </location>
</feature>
<dbReference type="AlphaFoldDB" id="A0A7X5APL9"/>
<evidence type="ECO:0000256" key="4">
    <source>
        <dbReference type="ARBA" id="ARBA00022989"/>
    </source>
</evidence>
<proteinExistence type="predicted"/>
<dbReference type="PANTHER" id="PTHR37693">
    <property type="entry name" value="PHOSPHATIDYLGLYCEROL LYSYLTRANSFERASE"/>
    <property type="match status" value="1"/>
</dbReference>
<reference evidence="7 8" key="1">
    <citation type="submission" date="2019-12" db="EMBL/GenBank/DDBJ databases">
        <title>Draft genome sequencing of Halomonas alimentaria DSM 15356.</title>
        <authorList>
            <person name="Pandiyan K."/>
            <person name="Kushwaha P."/>
            <person name="Gowdham M."/>
            <person name="Chakdar H."/>
            <person name="Singh A."/>
            <person name="Kumar M."/>
            <person name="Saxena A.K."/>
        </authorList>
    </citation>
    <scope>NUCLEOTIDE SEQUENCE [LARGE SCALE GENOMIC DNA]</scope>
    <source>
        <strain evidence="7 8">DSM 15356</strain>
    </source>
</reference>
<feature type="transmembrane region" description="Helical" evidence="6">
    <location>
        <begin position="14"/>
        <end position="33"/>
    </location>
</feature>
<name>A0A7X5APL9_9GAMM</name>
<feature type="transmembrane region" description="Helical" evidence="6">
    <location>
        <begin position="275"/>
        <end position="293"/>
    </location>
</feature>
<dbReference type="PANTHER" id="PTHR37693:SF1">
    <property type="entry name" value="INTEGRAL MEMBRANE PROTEIN"/>
    <property type="match status" value="1"/>
</dbReference>
<dbReference type="EMBL" id="WUTT01000001">
    <property type="protein sequence ID" value="NAW35300.1"/>
    <property type="molecule type" value="Genomic_DNA"/>
</dbReference>
<evidence type="ECO:0000313" key="8">
    <source>
        <dbReference type="Proteomes" id="UP000487929"/>
    </source>
</evidence>
<sequence length="339" mass="36500">MADPRRHLPRWRPWHGLLILMALLAPLGVTAWLGGADALAAARDFPAAMLALMLLIAFLCWNLNAARLRLMLDGRAGRLGQRGALGIELASKFALCATPGGGGGPATLLVLLSRRGLPASRGAAVFLLDQGCDLLFFLCMLSAVVAYSLLGEPRWPYPSLIQLALLALALVTLGGGLAIGCLPRLLRRPSASVARWLSGYRRRWLARRLLRCRQALRTTLGLPITTLLAVLMLTAAHWLLRYSLLYLAVLGAGGNIDWLWTFLTQMLAMAASQFSFLPGGAGAAELGVGGLLLPVVGREQAAAAVLVWRLVSYHLYLVAGAPMFLLLACRRRLSLSPCR</sequence>
<evidence type="ECO:0000256" key="5">
    <source>
        <dbReference type="ARBA" id="ARBA00023136"/>
    </source>
</evidence>
<evidence type="ECO:0000256" key="1">
    <source>
        <dbReference type="ARBA" id="ARBA00004651"/>
    </source>
</evidence>
<feature type="transmembrane region" description="Helical" evidence="6">
    <location>
        <begin position="313"/>
        <end position="329"/>
    </location>
</feature>
<protein>
    <submittedName>
        <fullName evidence="7">Flippase-like domain-containing protein</fullName>
    </submittedName>
</protein>
<keyword evidence="3 6" id="KW-0812">Transmembrane</keyword>
<dbReference type="Proteomes" id="UP000487929">
    <property type="component" value="Unassembled WGS sequence"/>
</dbReference>
<accession>A0A7X5APL9</accession>
<comment type="caution">
    <text evidence="7">The sequence shown here is derived from an EMBL/GenBank/DDBJ whole genome shotgun (WGS) entry which is preliminary data.</text>
</comment>
<feature type="transmembrane region" description="Helical" evidence="6">
    <location>
        <begin position="160"/>
        <end position="182"/>
    </location>
</feature>
<dbReference type="GO" id="GO:0005886">
    <property type="term" value="C:plasma membrane"/>
    <property type="evidence" value="ECO:0007669"/>
    <property type="project" value="UniProtKB-SubCell"/>
</dbReference>
<dbReference type="Pfam" id="PF03706">
    <property type="entry name" value="LPG_synthase_TM"/>
    <property type="match status" value="1"/>
</dbReference>
<comment type="subcellular location">
    <subcellularLocation>
        <location evidence="1">Cell membrane</location>
        <topology evidence="1">Multi-pass membrane protein</topology>
    </subcellularLocation>
</comment>
<dbReference type="InterPro" id="IPR022791">
    <property type="entry name" value="L-PG_synthase/AglD"/>
</dbReference>
<keyword evidence="8" id="KW-1185">Reference proteome</keyword>